<evidence type="ECO:0000313" key="2">
    <source>
        <dbReference type="EMBL" id="CAD6192600.1"/>
    </source>
</evidence>
<sequence>MSSIQEEQKPKSSEQTSSTRSSSSSFSDVQPEVSTEQKISARNFFAQKAENEAPEEVDDGFVRVGRNRTNTADTNIYMTGRGGERRPSFVLTFNNDSELQLQDDVVDQDRDRRRRQWNDFVPTSSYGNRRAFNFPSFM</sequence>
<feature type="compositionally biased region" description="Basic and acidic residues" evidence="1">
    <location>
        <begin position="1"/>
        <end position="12"/>
    </location>
</feature>
<gene>
    <name evidence="2" type="ORF">CAUJ_LOCUS8519</name>
</gene>
<feature type="region of interest" description="Disordered" evidence="1">
    <location>
        <begin position="1"/>
        <end position="59"/>
    </location>
</feature>
<dbReference type="EMBL" id="CAJGYM010000028">
    <property type="protein sequence ID" value="CAD6192600.1"/>
    <property type="molecule type" value="Genomic_DNA"/>
</dbReference>
<proteinExistence type="predicted"/>
<comment type="caution">
    <text evidence="2">The sequence shown here is derived from an EMBL/GenBank/DDBJ whole genome shotgun (WGS) entry which is preliminary data.</text>
</comment>
<evidence type="ECO:0000256" key="1">
    <source>
        <dbReference type="SAM" id="MobiDB-lite"/>
    </source>
</evidence>
<accession>A0A8S1HH01</accession>
<dbReference type="AlphaFoldDB" id="A0A8S1HH01"/>
<dbReference type="Proteomes" id="UP000835052">
    <property type="component" value="Unassembled WGS sequence"/>
</dbReference>
<organism evidence="2 3">
    <name type="scientific">Caenorhabditis auriculariae</name>
    <dbReference type="NCBI Taxonomy" id="2777116"/>
    <lineage>
        <taxon>Eukaryota</taxon>
        <taxon>Metazoa</taxon>
        <taxon>Ecdysozoa</taxon>
        <taxon>Nematoda</taxon>
        <taxon>Chromadorea</taxon>
        <taxon>Rhabditida</taxon>
        <taxon>Rhabditina</taxon>
        <taxon>Rhabditomorpha</taxon>
        <taxon>Rhabditoidea</taxon>
        <taxon>Rhabditidae</taxon>
        <taxon>Peloderinae</taxon>
        <taxon>Caenorhabditis</taxon>
    </lineage>
</organism>
<name>A0A8S1HH01_9PELO</name>
<evidence type="ECO:0000313" key="3">
    <source>
        <dbReference type="Proteomes" id="UP000835052"/>
    </source>
</evidence>
<reference evidence="2" key="1">
    <citation type="submission" date="2020-10" db="EMBL/GenBank/DDBJ databases">
        <authorList>
            <person name="Kikuchi T."/>
        </authorList>
    </citation>
    <scope>NUCLEOTIDE SEQUENCE</scope>
    <source>
        <strain evidence="2">NKZ352</strain>
    </source>
</reference>
<feature type="compositionally biased region" description="Low complexity" evidence="1">
    <location>
        <begin position="13"/>
        <end position="34"/>
    </location>
</feature>
<keyword evidence="3" id="KW-1185">Reference proteome</keyword>
<protein>
    <submittedName>
        <fullName evidence="2">Uncharacterized protein</fullName>
    </submittedName>
</protein>